<dbReference type="Gene3D" id="3.40.50.410">
    <property type="entry name" value="von Willebrand factor, type A domain"/>
    <property type="match status" value="1"/>
</dbReference>
<dbReference type="PANTHER" id="PTHR33608:SF3">
    <property type="entry name" value="SLR2013 PROTEIN"/>
    <property type="match status" value="1"/>
</dbReference>
<comment type="caution">
    <text evidence="3">The sequence shown here is derived from an EMBL/GenBank/DDBJ whole genome shotgun (WGS) entry which is preliminary data.</text>
</comment>
<evidence type="ECO:0000313" key="4">
    <source>
        <dbReference type="Proteomes" id="UP001596022"/>
    </source>
</evidence>
<organism evidence="3 4">
    <name type="scientific">Camelliibacillus cellulosilyticus</name>
    <dbReference type="NCBI Taxonomy" id="2174486"/>
    <lineage>
        <taxon>Bacteria</taxon>
        <taxon>Bacillati</taxon>
        <taxon>Bacillota</taxon>
        <taxon>Bacilli</taxon>
        <taxon>Bacillales</taxon>
        <taxon>Sporolactobacillaceae</taxon>
        <taxon>Camelliibacillus</taxon>
    </lineage>
</organism>
<dbReference type="PANTHER" id="PTHR33608">
    <property type="entry name" value="BLL2464 PROTEIN"/>
    <property type="match status" value="1"/>
</dbReference>
<dbReference type="Pfam" id="PF01882">
    <property type="entry name" value="DUF58"/>
    <property type="match status" value="1"/>
</dbReference>
<sequence>MIKSSKTWWDRFLFRDRGIVPTKKLMILYGILVIPILIITSLYPNWLAFIVVNVMVLAISLIDVLLLPRRKALTLRRTDGLEIERGATVTIDMAVSNRSKRPIRFSLIDHLPDTFTRPFPIQGELAGETTTIIKYPTKAAVRGDYSLGETSLRYRSLLGLWEKQMLFSLPTSIKVIPDMTSMREAISTAAPLLTHEGHRPKRNRRGSGEFSQVRSFVIGDDPRKINWRQSAKAMALMTNVHEPEHGKHIALLLDCGRTMGVELKETNRLERSLEALLTVSAVALKQGDRVSVVAFSNQIKAYVPPGKGIDHFHTIVEELYDLHSDQNETNLATAFTFFNQRQRRRSLIMLFSDLDAFLYDEMAWASFELLKRRHFTLILSLADPILADVAGQSPESPEHALMIAAAERELIKRRQAMRRWRSIGGALTEVPEEQLAASALSRYIDIMNREVI</sequence>
<keyword evidence="4" id="KW-1185">Reference proteome</keyword>
<dbReference type="CDD" id="cd00198">
    <property type="entry name" value="vWFA"/>
    <property type="match status" value="1"/>
</dbReference>
<keyword evidence="1" id="KW-0812">Transmembrane</keyword>
<keyword evidence="1" id="KW-0472">Membrane</keyword>
<dbReference type="InterPro" id="IPR036465">
    <property type="entry name" value="vWFA_dom_sf"/>
</dbReference>
<dbReference type="EMBL" id="JBHSFW010000002">
    <property type="protein sequence ID" value="MFC4618704.1"/>
    <property type="molecule type" value="Genomic_DNA"/>
</dbReference>
<proteinExistence type="predicted"/>
<reference evidence="4" key="1">
    <citation type="journal article" date="2019" name="Int. J. Syst. Evol. Microbiol.">
        <title>The Global Catalogue of Microorganisms (GCM) 10K type strain sequencing project: providing services to taxonomists for standard genome sequencing and annotation.</title>
        <authorList>
            <consortium name="The Broad Institute Genomics Platform"/>
            <consortium name="The Broad Institute Genome Sequencing Center for Infectious Disease"/>
            <person name="Wu L."/>
            <person name="Ma J."/>
        </authorList>
    </citation>
    <scope>NUCLEOTIDE SEQUENCE [LARGE SCALE GENOMIC DNA]</scope>
    <source>
        <strain evidence="4">CGMCC 1.16306</strain>
    </source>
</reference>
<dbReference type="SUPFAM" id="SSF53300">
    <property type="entry name" value="vWA-like"/>
    <property type="match status" value="1"/>
</dbReference>
<dbReference type="InterPro" id="IPR002881">
    <property type="entry name" value="DUF58"/>
</dbReference>
<feature type="transmembrane region" description="Helical" evidence="1">
    <location>
        <begin position="21"/>
        <end position="40"/>
    </location>
</feature>
<protein>
    <submittedName>
        <fullName evidence="3">DUF58 domain-containing protein</fullName>
    </submittedName>
</protein>
<dbReference type="Proteomes" id="UP001596022">
    <property type="component" value="Unassembled WGS sequence"/>
</dbReference>
<name>A0ABV9GK76_9BACL</name>
<keyword evidence="1" id="KW-1133">Transmembrane helix</keyword>
<evidence type="ECO:0000259" key="2">
    <source>
        <dbReference type="Pfam" id="PF01882"/>
    </source>
</evidence>
<evidence type="ECO:0000256" key="1">
    <source>
        <dbReference type="SAM" id="Phobius"/>
    </source>
</evidence>
<gene>
    <name evidence="3" type="ORF">ACFO4N_08130</name>
</gene>
<feature type="domain" description="DUF58" evidence="2">
    <location>
        <begin position="212"/>
        <end position="385"/>
    </location>
</feature>
<feature type="transmembrane region" description="Helical" evidence="1">
    <location>
        <begin position="46"/>
        <end position="67"/>
    </location>
</feature>
<accession>A0ABV9GK76</accession>
<evidence type="ECO:0000313" key="3">
    <source>
        <dbReference type="EMBL" id="MFC4618704.1"/>
    </source>
</evidence>
<dbReference type="RefSeq" id="WP_376845753.1">
    <property type="nucleotide sequence ID" value="NZ_JBHSFW010000002.1"/>
</dbReference>